<dbReference type="EMBL" id="MNCJ02000330">
    <property type="protein sequence ID" value="KAF5766834.1"/>
    <property type="molecule type" value="Genomic_DNA"/>
</dbReference>
<evidence type="ECO:0000313" key="2">
    <source>
        <dbReference type="EMBL" id="KAF5766834.1"/>
    </source>
</evidence>
<dbReference type="Gramene" id="mRNA:HanXRQr2_Chr15g0720061">
    <property type="protein sequence ID" value="mRNA:HanXRQr2_Chr15g0720061"/>
    <property type="gene ID" value="HanXRQr2_Chr15g0720061"/>
</dbReference>
<feature type="transmembrane region" description="Helical" evidence="1">
    <location>
        <begin position="104"/>
        <end position="122"/>
    </location>
</feature>
<keyword evidence="1" id="KW-0472">Membrane</keyword>
<feature type="transmembrane region" description="Helical" evidence="1">
    <location>
        <begin position="65"/>
        <end position="83"/>
    </location>
</feature>
<evidence type="ECO:0000313" key="3">
    <source>
        <dbReference type="Proteomes" id="UP000215914"/>
    </source>
</evidence>
<accession>A0A9K3E682</accession>
<proteinExistence type="predicted"/>
<dbReference type="AlphaFoldDB" id="A0A9K3E682"/>
<name>A0A9K3E682_HELAN</name>
<sequence length="142" mass="15745">MLVVGYVDGDIILWNLPTAVSANNQKGNKASNDAVKLKLYSGDRRLPVIVLHWSNSPLSGSAGQVFVYGGDFVVVAGGWVVMMSLQRWWVGGYGGNRWRWWKEAVVVVVVSVVEGGCGFSLGGRRLWFQVVVEGGLWMWWDE</sequence>
<keyword evidence="1" id="KW-1133">Transmembrane helix</keyword>
<reference evidence="2" key="1">
    <citation type="journal article" date="2017" name="Nature">
        <title>The sunflower genome provides insights into oil metabolism, flowering and Asterid evolution.</title>
        <authorList>
            <person name="Badouin H."/>
            <person name="Gouzy J."/>
            <person name="Grassa C.J."/>
            <person name="Murat F."/>
            <person name="Staton S.E."/>
            <person name="Cottret L."/>
            <person name="Lelandais-Briere C."/>
            <person name="Owens G.L."/>
            <person name="Carrere S."/>
            <person name="Mayjonade B."/>
            <person name="Legrand L."/>
            <person name="Gill N."/>
            <person name="Kane N.C."/>
            <person name="Bowers J.E."/>
            <person name="Hubner S."/>
            <person name="Bellec A."/>
            <person name="Berard A."/>
            <person name="Berges H."/>
            <person name="Blanchet N."/>
            <person name="Boniface M.C."/>
            <person name="Brunel D."/>
            <person name="Catrice O."/>
            <person name="Chaidir N."/>
            <person name="Claudel C."/>
            <person name="Donnadieu C."/>
            <person name="Faraut T."/>
            <person name="Fievet G."/>
            <person name="Helmstetter N."/>
            <person name="King M."/>
            <person name="Knapp S.J."/>
            <person name="Lai Z."/>
            <person name="Le Paslier M.C."/>
            <person name="Lippi Y."/>
            <person name="Lorenzon L."/>
            <person name="Mandel J.R."/>
            <person name="Marage G."/>
            <person name="Marchand G."/>
            <person name="Marquand E."/>
            <person name="Bret-Mestries E."/>
            <person name="Morien E."/>
            <person name="Nambeesan S."/>
            <person name="Nguyen T."/>
            <person name="Pegot-Espagnet P."/>
            <person name="Pouilly N."/>
            <person name="Raftis F."/>
            <person name="Sallet E."/>
            <person name="Schiex T."/>
            <person name="Thomas J."/>
            <person name="Vandecasteele C."/>
            <person name="Vares D."/>
            <person name="Vear F."/>
            <person name="Vautrin S."/>
            <person name="Crespi M."/>
            <person name="Mangin B."/>
            <person name="Burke J.M."/>
            <person name="Salse J."/>
            <person name="Munos S."/>
            <person name="Vincourt P."/>
            <person name="Rieseberg L.H."/>
            <person name="Langlade N.B."/>
        </authorList>
    </citation>
    <scope>NUCLEOTIDE SEQUENCE</scope>
    <source>
        <tissue evidence="2">Leaves</tissue>
    </source>
</reference>
<dbReference type="Proteomes" id="UP000215914">
    <property type="component" value="Unassembled WGS sequence"/>
</dbReference>
<protein>
    <submittedName>
        <fullName evidence="2">Uncharacterized protein</fullName>
    </submittedName>
</protein>
<comment type="caution">
    <text evidence="2">The sequence shown here is derived from an EMBL/GenBank/DDBJ whole genome shotgun (WGS) entry which is preliminary data.</text>
</comment>
<organism evidence="2 3">
    <name type="scientific">Helianthus annuus</name>
    <name type="common">Common sunflower</name>
    <dbReference type="NCBI Taxonomy" id="4232"/>
    <lineage>
        <taxon>Eukaryota</taxon>
        <taxon>Viridiplantae</taxon>
        <taxon>Streptophyta</taxon>
        <taxon>Embryophyta</taxon>
        <taxon>Tracheophyta</taxon>
        <taxon>Spermatophyta</taxon>
        <taxon>Magnoliopsida</taxon>
        <taxon>eudicotyledons</taxon>
        <taxon>Gunneridae</taxon>
        <taxon>Pentapetalae</taxon>
        <taxon>asterids</taxon>
        <taxon>campanulids</taxon>
        <taxon>Asterales</taxon>
        <taxon>Asteraceae</taxon>
        <taxon>Asteroideae</taxon>
        <taxon>Heliantheae alliance</taxon>
        <taxon>Heliantheae</taxon>
        <taxon>Helianthus</taxon>
    </lineage>
</organism>
<reference evidence="2" key="2">
    <citation type="submission" date="2020-06" db="EMBL/GenBank/DDBJ databases">
        <title>Helianthus annuus Genome sequencing and assembly Release 2.</title>
        <authorList>
            <person name="Gouzy J."/>
            <person name="Langlade N."/>
            <person name="Munos S."/>
        </authorList>
    </citation>
    <scope>NUCLEOTIDE SEQUENCE</scope>
    <source>
        <tissue evidence="2">Leaves</tissue>
    </source>
</reference>
<keyword evidence="3" id="KW-1185">Reference proteome</keyword>
<evidence type="ECO:0000256" key="1">
    <source>
        <dbReference type="SAM" id="Phobius"/>
    </source>
</evidence>
<gene>
    <name evidence="2" type="ORF">HanXRQr2_Chr15g0720061</name>
</gene>
<keyword evidence="1" id="KW-0812">Transmembrane</keyword>